<dbReference type="Gene3D" id="3.40.50.1820">
    <property type="entry name" value="alpha/beta hydrolase"/>
    <property type="match status" value="1"/>
</dbReference>
<organism evidence="2 3">
    <name type="scientific">Labilithrix luteola</name>
    <dbReference type="NCBI Taxonomy" id="1391654"/>
    <lineage>
        <taxon>Bacteria</taxon>
        <taxon>Pseudomonadati</taxon>
        <taxon>Myxococcota</taxon>
        <taxon>Polyangia</taxon>
        <taxon>Polyangiales</taxon>
        <taxon>Labilitrichaceae</taxon>
        <taxon>Labilithrix</taxon>
    </lineage>
</organism>
<dbReference type="Proteomes" id="UP000064967">
    <property type="component" value="Chromosome"/>
</dbReference>
<dbReference type="EMBL" id="CP012333">
    <property type="protein sequence ID" value="AKV02283.1"/>
    <property type="molecule type" value="Genomic_DNA"/>
</dbReference>
<dbReference type="SUPFAM" id="SSF53474">
    <property type="entry name" value="alpha/beta-Hydrolases"/>
    <property type="match status" value="1"/>
</dbReference>
<evidence type="ECO:0000313" key="3">
    <source>
        <dbReference type="Proteomes" id="UP000064967"/>
    </source>
</evidence>
<proteinExistence type="predicted"/>
<sequence>MPRARVMAARARIRAEICGSGASAGMRRLSLQRIARSIPGILVGTILASSSLLACTRTTPSDTAHEPGGNAPSTPGRPEIQPSASVLRPSGDTLDPLSTTTKAAPPTSSTRERPRSPSIVDGPHQLLLAPERPIYFAFPNAAGAEAGASGHLRLIGHLHGMCGAPSYACGKWVGAAVESGFLICPTGNGRCGDSPVGPPSWEAPSWSELVALMDADLEASIAKVAAKYPSGFRRDGAVLTGYSRGAFAAPVIARRHPGRWPYLVLIEANAPLKVAELCKSGVLAVSLVAGEWGTEIEGERKTETELVAAGFPARLFVMPKTGHLYSDDMERVMHDALAFVLANTKTPPPCERP</sequence>
<protein>
    <submittedName>
        <fullName evidence="2">Uncharacterized protein</fullName>
    </submittedName>
</protein>
<feature type="compositionally biased region" description="Low complexity" evidence="1">
    <location>
        <begin position="98"/>
        <end position="109"/>
    </location>
</feature>
<accession>A0A0K1Q977</accession>
<name>A0A0K1Q977_9BACT</name>
<gene>
    <name evidence="2" type="ORF">AKJ09_08946</name>
</gene>
<feature type="region of interest" description="Disordered" evidence="1">
    <location>
        <begin position="58"/>
        <end position="123"/>
    </location>
</feature>
<reference evidence="2 3" key="1">
    <citation type="submission" date="2015-08" db="EMBL/GenBank/DDBJ databases">
        <authorList>
            <person name="Babu N.S."/>
            <person name="Beckwith C.J."/>
            <person name="Beseler K.G."/>
            <person name="Brison A."/>
            <person name="Carone J.V."/>
            <person name="Caskin T.P."/>
            <person name="Diamond M."/>
            <person name="Durham M.E."/>
            <person name="Foxe J.M."/>
            <person name="Go M."/>
            <person name="Henderson B.A."/>
            <person name="Jones I.B."/>
            <person name="McGettigan J.A."/>
            <person name="Micheletti S.J."/>
            <person name="Nasrallah M.E."/>
            <person name="Ortiz D."/>
            <person name="Piller C.R."/>
            <person name="Privatt S.R."/>
            <person name="Schneider S.L."/>
            <person name="Sharp S."/>
            <person name="Smith T.C."/>
            <person name="Stanton J.D."/>
            <person name="Ullery H.E."/>
            <person name="Wilson R.J."/>
            <person name="Serrano M.G."/>
            <person name="Buck G."/>
            <person name="Lee V."/>
            <person name="Wang Y."/>
            <person name="Carvalho R."/>
            <person name="Voegtly L."/>
            <person name="Shi R."/>
            <person name="Duckworth R."/>
            <person name="Johnson A."/>
            <person name="Loviza R."/>
            <person name="Walstead R."/>
            <person name="Shah Z."/>
            <person name="Kiflezghi M."/>
            <person name="Wade K."/>
            <person name="Ball S.L."/>
            <person name="Bradley K.W."/>
            <person name="Asai D.J."/>
            <person name="Bowman C.A."/>
            <person name="Russell D.A."/>
            <person name="Pope W.H."/>
            <person name="Jacobs-Sera D."/>
            <person name="Hendrix R.W."/>
            <person name="Hatfull G.F."/>
        </authorList>
    </citation>
    <scope>NUCLEOTIDE SEQUENCE [LARGE SCALE GENOMIC DNA]</scope>
    <source>
        <strain evidence="2 3">DSM 27648</strain>
    </source>
</reference>
<dbReference type="InterPro" id="IPR029058">
    <property type="entry name" value="AB_hydrolase_fold"/>
</dbReference>
<keyword evidence="3" id="KW-1185">Reference proteome</keyword>
<evidence type="ECO:0000313" key="2">
    <source>
        <dbReference type="EMBL" id="AKV02283.1"/>
    </source>
</evidence>
<dbReference type="KEGG" id="llu:AKJ09_08946"/>
<dbReference type="AlphaFoldDB" id="A0A0K1Q977"/>
<evidence type="ECO:0000256" key="1">
    <source>
        <dbReference type="SAM" id="MobiDB-lite"/>
    </source>
</evidence>